<dbReference type="SMART" id="SM00646">
    <property type="entry name" value="Ami_3"/>
    <property type="match status" value="1"/>
</dbReference>
<protein>
    <submittedName>
        <fullName evidence="5">N-acetylmuramoyl-L-alanine amidase</fullName>
        <ecNumber evidence="5">3.5.1.28</ecNumber>
    </submittedName>
</protein>
<evidence type="ECO:0000259" key="4">
    <source>
        <dbReference type="SMART" id="SM00646"/>
    </source>
</evidence>
<dbReference type="PANTHER" id="PTHR30404">
    <property type="entry name" value="N-ACETYLMURAMOYL-L-ALANINE AMIDASE"/>
    <property type="match status" value="1"/>
</dbReference>
<reference evidence="5 6" key="1">
    <citation type="submission" date="2011-02" db="EMBL/GenBank/DDBJ databases">
        <authorList>
            <person name="Nelson K.E."/>
            <person name="Sutton G."/>
            <person name="Torralba M."/>
            <person name="Durkin S."/>
            <person name="Harkins D."/>
            <person name="Montgomery R."/>
            <person name="Ziemer C."/>
            <person name="Klaassens E."/>
            <person name="Ocuiv P."/>
            <person name="Morrison M."/>
        </authorList>
    </citation>
    <scope>NUCLEOTIDE SEQUENCE [LARGE SCALE GENOMIC DNA]</scope>
    <source>
        <strain evidence="5 6">8</strain>
    </source>
</reference>
<gene>
    <name evidence="5" type="ORF">CUS_4919</name>
</gene>
<evidence type="ECO:0000256" key="3">
    <source>
        <dbReference type="SAM" id="Phobius"/>
    </source>
</evidence>
<dbReference type="GO" id="GO:0030288">
    <property type="term" value="C:outer membrane-bounded periplasmic space"/>
    <property type="evidence" value="ECO:0007669"/>
    <property type="project" value="TreeGrafter"/>
</dbReference>
<keyword evidence="3" id="KW-0472">Membrane</keyword>
<dbReference type="InterPro" id="IPR002508">
    <property type="entry name" value="MurNAc-LAA_cat"/>
</dbReference>
<organism evidence="5 6">
    <name type="scientific">Ruminococcus albus 8</name>
    <dbReference type="NCBI Taxonomy" id="246199"/>
    <lineage>
        <taxon>Bacteria</taxon>
        <taxon>Bacillati</taxon>
        <taxon>Bacillota</taxon>
        <taxon>Clostridia</taxon>
        <taxon>Eubacteriales</taxon>
        <taxon>Oscillospiraceae</taxon>
        <taxon>Ruminococcus</taxon>
    </lineage>
</organism>
<name>E9SBS8_RUMAL</name>
<dbReference type="PANTHER" id="PTHR30404:SF0">
    <property type="entry name" value="N-ACETYLMURAMOYL-L-ALANINE AMIDASE AMIC"/>
    <property type="match status" value="1"/>
</dbReference>
<feature type="region of interest" description="Disordered" evidence="2">
    <location>
        <begin position="311"/>
        <end position="373"/>
    </location>
</feature>
<accession>E9SBS8</accession>
<keyword evidence="3" id="KW-0812">Transmembrane</keyword>
<dbReference type="InterPro" id="IPR050695">
    <property type="entry name" value="N-acetylmuramoyl_amidase_3"/>
</dbReference>
<keyword evidence="1 5" id="KW-0378">Hydrolase</keyword>
<dbReference type="OrthoDB" id="9806267at2"/>
<dbReference type="SUPFAM" id="SSF53187">
    <property type="entry name" value="Zn-dependent exopeptidases"/>
    <property type="match status" value="1"/>
</dbReference>
<dbReference type="eggNOG" id="COG0860">
    <property type="taxonomic scope" value="Bacteria"/>
</dbReference>
<dbReference type="GO" id="GO:0008745">
    <property type="term" value="F:N-acetylmuramoyl-L-alanine amidase activity"/>
    <property type="evidence" value="ECO:0007669"/>
    <property type="project" value="UniProtKB-EC"/>
</dbReference>
<feature type="domain" description="MurNAc-LAA" evidence="4">
    <location>
        <begin position="160"/>
        <end position="278"/>
    </location>
</feature>
<feature type="transmembrane region" description="Helical" evidence="3">
    <location>
        <begin position="31"/>
        <end position="57"/>
    </location>
</feature>
<evidence type="ECO:0000256" key="2">
    <source>
        <dbReference type="SAM" id="MobiDB-lite"/>
    </source>
</evidence>
<proteinExistence type="predicted"/>
<dbReference type="AlphaFoldDB" id="E9SBS8"/>
<dbReference type="EMBL" id="ADKM02000073">
    <property type="protein sequence ID" value="EGC03278.1"/>
    <property type="molecule type" value="Genomic_DNA"/>
</dbReference>
<dbReference type="Proteomes" id="UP000004259">
    <property type="component" value="Unassembled WGS sequence"/>
</dbReference>
<sequence>MYKMTDEEFYKVYGRMPRRSGRNKKKKVKVYWHRIIIALLILALAVFGIVKLISFIVGKVKGGKADSNSSHVASVNSGDDYYAAPENKEKDAAYKNIELTVCIDPAHGGFDNGTKDDSGRLEKNDTLNIALALKEHLEGFGVKVVMTRSDDSYLSVEERAAAANNAAADLTVSIHRSSTSVFGSDIHGFEAWINNASPEKDKAFAQHIMNKLQEIGISENKGVLVGYDNDKTVNYSMTEQTKMPCVLLDMGYITSSIDNQLFDANLEAYARAIGNGIIESAEAQGIIDNSGKRLVSGQLISEKGVSAKIAVPENKTESRSDESSLSDESRQENDGWENNDDGDDNSSQAEQSGDDYEYTDDGVGYYTDPMMTD</sequence>
<dbReference type="GO" id="GO:0009253">
    <property type="term" value="P:peptidoglycan catabolic process"/>
    <property type="evidence" value="ECO:0007669"/>
    <property type="project" value="InterPro"/>
</dbReference>
<feature type="compositionally biased region" description="Basic and acidic residues" evidence="2">
    <location>
        <begin position="314"/>
        <end position="333"/>
    </location>
</feature>
<dbReference type="Pfam" id="PF01520">
    <property type="entry name" value="Amidase_3"/>
    <property type="match status" value="1"/>
</dbReference>
<evidence type="ECO:0000313" key="6">
    <source>
        <dbReference type="Proteomes" id="UP000004259"/>
    </source>
</evidence>
<dbReference type="RefSeq" id="WP_002849130.1">
    <property type="nucleotide sequence ID" value="NZ_ADKM02000073.1"/>
</dbReference>
<dbReference type="STRING" id="246199.CUS_4919"/>
<comment type="caution">
    <text evidence="5">The sequence shown here is derived from an EMBL/GenBank/DDBJ whole genome shotgun (WGS) entry which is preliminary data.</text>
</comment>
<keyword evidence="6" id="KW-1185">Reference proteome</keyword>
<dbReference type="EC" id="3.5.1.28" evidence="5"/>
<keyword evidence="3" id="KW-1133">Transmembrane helix</keyword>
<dbReference type="Gene3D" id="3.40.630.40">
    <property type="entry name" value="Zn-dependent exopeptidases"/>
    <property type="match status" value="1"/>
</dbReference>
<evidence type="ECO:0000313" key="5">
    <source>
        <dbReference type="EMBL" id="EGC03278.1"/>
    </source>
</evidence>
<feature type="compositionally biased region" description="Acidic residues" evidence="2">
    <location>
        <begin position="334"/>
        <end position="344"/>
    </location>
</feature>
<evidence type="ECO:0000256" key="1">
    <source>
        <dbReference type="ARBA" id="ARBA00022801"/>
    </source>
</evidence>
<dbReference type="CDD" id="cd02696">
    <property type="entry name" value="MurNAc-LAA"/>
    <property type="match status" value="1"/>
</dbReference>